<organism evidence="2">
    <name type="scientific">Anguilla anguilla</name>
    <name type="common">European freshwater eel</name>
    <name type="synonym">Muraena anguilla</name>
    <dbReference type="NCBI Taxonomy" id="7936"/>
    <lineage>
        <taxon>Eukaryota</taxon>
        <taxon>Metazoa</taxon>
        <taxon>Chordata</taxon>
        <taxon>Craniata</taxon>
        <taxon>Vertebrata</taxon>
        <taxon>Euteleostomi</taxon>
        <taxon>Actinopterygii</taxon>
        <taxon>Neopterygii</taxon>
        <taxon>Teleostei</taxon>
        <taxon>Anguilliformes</taxon>
        <taxon>Anguillidae</taxon>
        <taxon>Anguilla</taxon>
    </lineage>
</organism>
<protein>
    <submittedName>
        <fullName evidence="2">Uncharacterized protein</fullName>
    </submittedName>
</protein>
<accession>A0A0E9PFU5</accession>
<dbReference type="EMBL" id="GBXM01105642">
    <property type="protein sequence ID" value="JAH02935.1"/>
    <property type="molecule type" value="Transcribed_RNA"/>
</dbReference>
<proteinExistence type="predicted"/>
<reference evidence="2" key="1">
    <citation type="submission" date="2014-11" db="EMBL/GenBank/DDBJ databases">
        <authorList>
            <person name="Amaro Gonzalez C."/>
        </authorList>
    </citation>
    <scope>NUCLEOTIDE SEQUENCE</scope>
</reference>
<sequence length="87" mass="9441">MSFFYPINRFSLLGGCVGGERRACLVLKESKESFSSPDKSIQPSCLDNQEVTVRVSNNYPPATRTQPQPNGQPNGLTALSSQTGNGY</sequence>
<reference evidence="2" key="2">
    <citation type="journal article" date="2015" name="Fish Shellfish Immunol.">
        <title>Early steps in the European eel (Anguilla anguilla)-Vibrio vulnificus interaction in the gills: Role of the RtxA13 toxin.</title>
        <authorList>
            <person name="Callol A."/>
            <person name="Pajuelo D."/>
            <person name="Ebbesson L."/>
            <person name="Teles M."/>
            <person name="MacKenzie S."/>
            <person name="Amaro C."/>
        </authorList>
    </citation>
    <scope>NUCLEOTIDE SEQUENCE</scope>
</reference>
<dbReference type="AlphaFoldDB" id="A0A0E9PFU5"/>
<feature type="region of interest" description="Disordered" evidence="1">
    <location>
        <begin position="56"/>
        <end position="87"/>
    </location>
</feature>
<evidence type="ECO:0000256" key="1">
    <source>
        <dbReference type="SAM" id="MobiDB-lite"/>
    </source>
</evidence>
<evidence type="ECO:0000313" key="2">
    <source>
        <dbReference type="EMBL" id="JAH02935.1"/>
    </source>
</evidence>
<name>A0A0E9PFU5_ANGAN</name>